<dbReference type="PANTHER" id="PTHR43162">
    <property type="match status" value="1"/>
</dbReference>
<accession>A0A7S7NVM8</accession>
<name>A0A7S7NVM8_PALFE</name>
<evidence type="ECO:0000313" key="2">
    <source>
        <dbReference type="EMBL" id="QOY90631.1"/>
    </source>
</evidence>
<proteinExistence type="predicted"/>
<feature type="domain" description="NmrA-like" evidence="1">
    <location>
        <begin position="13"/>
        <end position="264"/>
    </location>
</feature>
<keyword evidence="3" id="KW-1185">Reference proteome</keyword>
<dbReference type="RefSeq" id="WP_194452291.1">
    <property type="nucleotide sequence ID" value="NZ_CP063849.1"/>
</dbReference>
<dbReference type="SUPFAM" id="SSF51735">
    <property type="entry name" value="NAD(P)-binding Rossmann-fold domains"/>
    <property type="match status" value="1"/>
</dbReference>
<dbReference type="Pfam" id="PF05368">
    <property type="entry name" value="NmrA"/>
    <property type="match status" value="1"/>
</dbReference>
<evidence type="ECO:0000259" key="1">
    <source>
        <dbReference type="Pfam" id="PF05368"/>
    </source>
</evidence>
<dbReference type="Gene3D" id="3.40.50.720">
    <property type="entry name" value="NAD(P)-binding Rossmann-like Domain"/>
    <property type="match status" value="1"/>
</dbReference>
<gene>
    <name evidence="2" type="ORF">IRI77_11980</name>
</gene>
<dbReference type="InterPro" id="IPR036291">
    <property type="entry name" value="NAD(P)-bd_dom_sf"/>
</dbReference>
<sequence>MKWHDLYAGVVTTLIIGGTGTVGSQVVKELLQRGAGVRVMTRSAEKAASLPAGVEGVVGDMADLETLPAAMAGADALFLVTPLVPDEINQGLAAVEAAKQAGIKYIVYLSIHKLETGPHIPHFATKFPVEYAVKNSGIDWTIIRPNNFFQNDYWFKDVIAQYGVYPQPLSELGLNRVDVRDIAEAVAISLTAPGHAGQTYSLVGADALTGERTAEIYSDVLGRPVQYVGADLEGWAAAAAGTMPAWQVLDLKMMYDHFLRHGLRATQAEVSTLVGLLGRAPRSFEEFAREMFAA</sequence>
<dbReference type="Proteomes" id="UP000593892">
    <property type="component" value="Chromosome"/>
</dbReference>
<dbReference type="EMBL" id="CP063849">
    <property type="protein sequence ID" value="QOY90631.1"/>
    <property type="molecule type" value="Genomic_DNA"/>
</dbReference>
<dbReference type="KEGG" id="pfer:IRI77_11980"/>
<reference evidence="2 3" key="1">
    <citation type="submission" date="2020-10" db="EMBL/GenBank/DDBJ databases">
        <title>Complete genome sequence of Paludibaculum fermentans P105T, a facultatively anaerobic acidobacterium capable of dissimilatory Fe(III) reduction.</title>
        <authorList>
            <person name="Dedysh S.N."/>
            <person name="Beletsky A.V."/>
            <person name="Kulichevskaya I.S."/>
            <person name="Mardanov A.V."/>
            <person name="Ravin N.V."/>
        </authorList>
    </citation>
    <scope>NUCLEOTIDE SEQUENCE [LARGE SCALE GENOMIC DNA]</scope>
    <source>
        <strain evidence="2 3">P105</strain>
    </source>
</reference>
<dbReference type="AlphaFoldDB" id="A0A7S7NVM8"/>
<dbReference type="Gene3D" id="3.90.25.10">
    <property type="entry name" value="UDP-galactose 4-epimerase, domain 1"/>
    <property type="match status" value="1"/>
</dbReference>
<organism evidence="2 3">
    <name type="scientific">Paludibaculum fermentans</name>
    <dbReference type="NCBI Taxonomy" id="1473598"/>
    <lineage>
        <taxon>Bacteria</taxon>
        <taxon>Pseudomonadati</taxon>
        <taxon>Acidobacteriota</taxon>
        <taxon>Terriglobia</taxon>
        <taxon>Bryobacterales</taxon>
        <taxon>Bryobacteraceae</taxon>
        <taxon>Paludibaculum</taxon>
    </lineage>
</organism>
<evidence type="ECO:0000313" key="3">
    <source>
        <dbReference type="Proteomes" id="UP000593892"/>
    </source>
</evidence>
<dbReference type="InterPro" id="IPR051604">
    <property type="entry name" value="Ergot_Alk_Oxidoreductase"/>
</dbReference>
<dbReference type="PANTHER" id="PTHR43162:SF1">
    <property type="entry name" value="PRESTALK A DIFFERENTIATION PROTEIN A"/>
    <property type="match status" value="1"/>
</dbReference>
<protein>
    <submittedName>
        <fullName evidence="2">NmrA family NAD(P)-binding protein</fullName>
    </submittedName>
</protein>
<dbReference type="InterPro" id="IPR008030">
    <property type="entry name" value="NmrA-like"/>
</dbReference>